<dbReference type="InterPro" id="IPR042372">
    <property type="entry name" value="IL15RA"/>
</dbReference>
<gene>
    <name evidence="21" type="ORF">HPG69_008460</name>
</gene>
<reference evidence="21 22" key="1">
    <citation type="journal article" date="2020" name="Mol. Biol. Evol.">
        <title>Interspecific Gene Flow and the Evolution of Specialization in Black and White Rhinoceros.</title>
        <authorList>
            <person name="Moodley Y."/>
            <person name="Westbury M.V."/>
            <person name="Russo I.M."/>
            <person name="Gopalakrishnan S."/>
            <person name="Rakotoarivelo A."/>
            <person name="Olsen R.A."/>
            <person name="Prost S."/>
            <person name="Tunstall T."/>
            <person name="Ryder O.A."/>
            <person name="Dalen L."/>
            <person name="Bruford M.W."/>
        </authorList>
    </citation>
    <scope>NUCLEOTIDE SEQUENCE [LARGE SCALE GENOMIC DNA]</scope>
    <source>
        <strain evidence="21">SBR-YM</strain>
        <tissue evidence="21">Skin</tissue>
    </source>
</reference>
<evidence type="ECO:0000313" key="21">
    <source>
        <dbReference type="EMBL" id="KAF5928672.1"/>
    </source>
</evidence>
<keyword evidence="9 19" id="KW-0472">Membrane</keyword>
<feature type="compositionally biased region" description="Polar residues" evidence="18">
    <location>
        <begin position="187"/>
        <end position="207"/>
    </location>
</feature>
<evidence type="ECO:0000256" key="19">
    <source>
        <dbReference type="SAM" id="Phobius"/>
    </source>
</evidence>
<evidence type="ECO:0000256" key="1">
    <source>
        <dbReference type="ARBA" id="ARBA00004239"/>
    </source>
</evidence>
<evidence type="ECO:0000256" key="12">
    <source>
        <dbReference type="ARBA" id="ARBA00023180"/>
    </source>
</evidence>
<accession>A0A7J7FKS2</accession>
<evidence type="ECO:0000256" key="16">
    <source>
        <dbReference type="ARBA" id="ARBA00069591"/>
    </source>
</evidence>
<dbReference type="InterPro" id="IPR000436">
    <property type="entry name" value="Sushi_SCR_CCP_dom"/>
</dbReference>
<feature type="compositionally biased region" description="Gly residues" evidence="18">
    <location>
        <begin position="1"/>
        <end position="19"/>
    </location>
</feature>
<keyword evidence="22" id="KW-1185">Reference proteome</keyword>
<comment type="subcellular location">
    <subcellularLocation>
        <location evidence="2">Cell surface</location>
    </subcellularLocation>
    <subcellularLocation>
        <location evidence="14">Nucleus membrane</location>
        <topology evidence="14">Single-pass type I membrane protein</topology>
    </subcellularLocation>
    <subcellularLocation>
        <location evidence="1">Secreted</location>
        <location evidence="1">Extracellular space</location>
    </subcellularLocation>
</comment>
<comment type="caution">
    <text evidence="21">The sequence shown here is derived from an EMBL/GenBank/DDBJ whole genome shotgun (WGS) entry which is preliminary data.</text>
</comment>
<organism evidence="21 22">
    <name type="scientific">Diceros bicornis minor</name>
    <name type="common">South-central black rhinoceros</name>
    <dbReference type="NCBI Taxonomy" id="77932"/>
    <lineage>
        <taxon>Eukaryota</taxon>
        <taxon>Metazoa</taxon>
        <taxon>Chordata</taxon>
        <taxon>Craniata</taxon>
        <taxon>Vertebrata</taxon>
        <taxon>Euteleostomi</taxon>
        <taxon>Mammalia</taxon>
        <taxon>Eutheria</taxon>
        <taxon>Laurasiatheria</taxon>
        <taxon>Perissodactyla</taxon>
        <taxon>Rhinocerotidae</taxon>
        <taxon>Diceros</taxon>
    </lineage>
</organism>
<dbReference type="Gene3D" id="2.20.28.230">
    <property type="match status" value="1"/>
</dbReference>
<dbReference type="CDD" id="cd00033">
    <property type="entry name" value="CCP"/>
    <property type="match status" value="1"/>
</dbReference>
<dbReference type="InterPro" id="IPR035976">
    <property type="entry name" value="Sushi/SCR/CCP_sf"/>
</dbReference>
<protein>
    <recommendedName>
        <fullName evidence="16">Interleukin-15 receptor subunit alpha</fullName>
    </recommendedName>
</protein>
<proteinExistence type="predicted"/>
<evidence type="ECO:0000256" key="10">
    <source>
        <dbReference type="ARBA" id="ARBA00023157"/>
    </source>
</evidence>
<name>A0A7J7FKS2_DICBM</name>
<dbReference type="PANTHER" id="PTHR15060">
    <property type="entry name" value="INTERLEUKIN-15 RECEPTOR SUBUNIT ALPHA"/>
    <property type="match status" value="1"/>
</dbReference>
<comment type="subunit">
    <text evidence="15">The interleukin-15 receptor IL15R is a heterotrimer of IL15RA, IL2RB and IL2RG. IL15RA also self-associates. Interacts with SYK.</text>
</comment>
<feature type="transmembrane region" description="Helical" evidence="19">
    <location>
        <begin position="228"/>
        <end position="252"/>
    </location>
</feature>
<dbReference type="AlphaFoldDB" id="A0A7J7FKS2"/>
<keyword evidence="8 19" id="KW-1133">Transmembrane helix</keyword>
<dbReference type="GO" id="GO:0031965">
    <property type="term" value="C:nuclear membrane"/>
    <property type="evidence" value="ECO:0007669"/>
    <property type="project" value="UniProtKB-SubCell"/>
</dbReference>
<keyword evidence="10" id="KW-1015">Disulfide bond</keyword>
<dbReference type="SMART" id="SM00032">
    <property type="entry name" value="CCP"/>
    <property type="match status" value="1"/>
</dbReference>
<feature type="region of interest" description="Disordered" evidence="18">
    <location>
        <begin position="126"/>
        <end position="210"/>
    </location>
</feature>
<evidence type="ECO:0000256" key="8">
    <source>
        <dbReference type="ARBA" id="ARBA00022989"/>
    </source>
</evidence>
<comment type="caution">
    <text evidence="17">Lacks conserved residue(s) required for the propagation of feature annotation.</text>
</comment>
<evidence type="ECO:0000256" key="13">
    <source>
        <dbReference type="ARBA" id="ARBA00023242"/>
    </source>
</evidence>
<evidence type="ECO:0000256" key="2">
    <source>
        <dbReference type="ARBA" id="ARBA00004241"/>
    </source>
</evidence>
<evidence type="ECO:0000256" key="18">
    <source>
        <dbReference type="SAM" id="MobiDB-lite"/>
    </source>
</evidence>
<evidence type="ECO:0000256" key="15">
    <source>
        <dbReference type="ARBA" id="ARBA00062744"/>
    </source>
</evidence>
<keyword evidence="3" id="KW-0964">Secreted</keyword>
<dbReference type="GO" id="GO:0005886">
    <property type="term" value="C:plasma membrane"/>
    <property type="evidence" value="ECO:0007669"/>
    <property type="project" value="UniProtKB-ARBA"/>
</dbReference>
<evidence type="ECO:0000256" key="14">
    <source>
        <dbReference type="ARBA" id="ARBA00046292"/>
    </source>
</evidence>
<dbReference type="EMBL" id="JACDTQ010000352">
    <property type="protein sequence ID" value="KAF5928672.1"/>
    <property type="molecule type" value="Genomic_DNA"/>
</dbReference>
<keyword evidence="7" id="KW-0732">Signal</keyword>
<feature type="region of interest" description="Disordered" evidence="18">
    <location>
        <begin position="1"/>
        <end position="27"/>
    </location>
</feature>
<keyword evidence="13" id="KW-0539">Nucleus</keyword>
<evidence type="ECO:0000256" key="11">
    <source>
        <dbReference type="ARBA" id="ARBA00023170"/>
    </source>
</evidence>
<dbReference type="GO" id="GO:0009986">
    <property type="term" value="C:cell surface"/>
    <property type="evidence" value="ECO:0007669"/>
    <property type="project" value="UniProtKB-SubCell"/>
</dbReference>
<dbReference type="PANTHER" id="PTHR15060:SF0">
    <property type="entry name" value="INTERLEUKIN-15 RECEPTOR SUBUNIT ALPHA"/>
    <property type="match status" value="1"/>
</dbReference>
<evidence type="ECO:0000313" key="22">
    <source>
        <dbReference type="Proteomes" id="UP000551758"/>
    </source>
</evidence>
<evidence type="ECO:0000259" key="20">
    <source>
        <dbReference type="PROSITE" id="PS50923"/>
    </source>
</evidence>
<keyword evidence="4" id="KW-0597">Phosphoprotein</keyword>
<dbReference type="GO" id="GO:0031410">
    <property type="term" value="C:cytoplasmic vesicle"/>
    <property type="evidence" value="ECO:0007669"/>
    <property type="project" value="UniProtKB-ARBA"/>
</dbReference>
<keyword evidence="6 19" id="KW-0812">Transmembrane</keyword>
<dbReference type="SUPFAM" id="SSF57535">
    <property type="entry name" value="Complement control module/SCR domain"/>
    <property type="match status" value="1"/>
</dbReference>
<dbReference type="FunFam" id="2.20.28.230:FF:000001">
    <property type="entry name" value="Interleukin 15 receptor subunit alpha"/>
    <property type="match status" value="1"/>
</dbReference>
<evidence type="ECO:0000256" key="7">
    <source>
        <dbReference type="ARBA" id="ARBA00022729"/>
    </source>
</evidence>
<evidence type="ECO:0000256" key="3">
    <source>
        <dbReference type="ARBA" id="ARBA00022525"/>
    </source>
</evidence>
<dbReference type="Proteomes" id="UP000551758">
    <property type="component" value="Unassembled WGS sequence"/>
</dbReference>
<dbReference type="GO" id="GO:0005576">
    <property type="term" value="C:extracellular region"/>
    <property type="evidence" value="ECO:0007669"/>
    <property type="project" value="UniProtKB-SubCell"/>
</dbReference>
<keyword evidence="5 17" id="KW-0768">Sushi</keyword>
<keyword evidence="12" id="KW-0325">Glycoprotein</keyword>
<dbReference type="GO" id="GO:0042010">
    <property type="term" value="F:interleukin-15 receptor activity"/>
    <property type="evidence" value="ECO:0007669"/>
    <property type="project" value="InterPro"/>
</dbReference>
<evidence type="ECO:0000256" key="17">
    <source>
        <dbReference type="PROSITE-ProRule" id="PRU00302"/>
    </source>
</evidence>
<evidence type="ECO:0000256" key="9">
    <source>
        <dbReference type="ARBA" id="ARBA00023136"/>
    </source>
</evidence>
<dbReference type="PROSITE" id="PS50923">
    <property type="entry name" value="SUSHI"/>
    <property type="match status" value="1"/>
</dbReference>
<evidence type="ECO:0000256" key="6">
    <source>
        <dbReference type="ARBA" id="ARBA00022692"/>
    </source>
</evidence>
<keyword evidence="11" id="KW-0675">Receptor</keyword>
<feature type="domain" description="Sushi" evidence="20">
    <location>
        <begin position="61"/>
        <end position="125"/>
    </location>
</feature>
<evidence type="ECO:0000256" key="4">
    <source>
        <dbReference type="ARBA" id="ARBA00022553"/>
    </source>
</evidence>
<sequence>MQGLLSGGEDGQDQDGGSGPSSRKLGFLGRSRPVHKEQCSLENASEQTVHLSPLICTFAGITCPTPTSVEHADIRVKSYNLSSKERYVCNSGFKRKAGTSSLTECVLNTTTNLAHWTTPNLKCIRDPSLTHERPPSTLAPSGVTSEPQSPTPSGKEPAFTSKSDTTVATKPAIIPGSRLMPSKPPSAGTTGVVSHEPSQAPSQTTALEHTPSVALQETPGAYQYNSRVVTVAVSIPVTLLFGVCVVLLLVYYKVLRPLAPLSKPVHYLLCRRTSRRANVEMENMEDIPMAGGTSGREEDTENYPHDLGSSGLLLAWETSTRMTPAFQLLKTLLQLGALHALKGSKEIRCPVNPLDLRIQKEEH</sequence>
<evidence type="ECO:0000256" key="5">
    <source>
        <dbReference type="ARBA" id="ARBA00022659"/>
    </source>
</evidence>
<feature type="compositionally biased region" description="Polar residues" evidence="18">
    <location>
        <begin position="138"/>
        <end position="152"/>
    </location>
</feature>